<dbReference type="PIRSF" id="PIRSF003093">
    <property type="entry name" value="SulA"/>
    <property type="match status" value="1"/>
</dbReference>
<comment type="PTM">
    <text evidence="6">Is rapidly cleaved and degraded by the Lon protease once DNA damage is repaired.</text>
</comment>
<accession>W0L996</accession>
<dbReference type="eggNOG" id="COG5404">
    <property type="taxonomic scope" value="Bacteria"/>
</dbReference>
<dbReference type="GO" id="GO:0000917">
    <property type="term" value="P:division septum assembly"/>
    <property type="evidence" value="ECO:0007669"/>
    <property type="project" value="UniProtKB-KW"/>
</dbReference>
<dbReference type="PANTHER" id="PTHR35369">
    <property type="entry name" value="BLR3025 PROTEIN-RELATED"/>
    <property type="match status" value="1"/>
</dbReference>
<feature type="region of interest" description="FtsZ binding" evidence="6">
    <location>
        <begin position="106"/>
        <end position="112"/>
    </location>
</feature>
<evidence type="ECO:0000313" key="7">
    <source>
        <dbReference type="EMBL" id="AHG18570.1"/>
    </source>
</evidence>
<dbReference type="STRING" id="1441930.Z042_02220"/>
<dbReference type="InterPro" id="IPR050356">
    <property type="entry name" value="SulA_CellDiv_inhibitor"/>
</dbReference>
<dbReference type="NCBIfam" id="NF007892">
    <property type="entry name" value="PRK10595.1"/>
    <property type="match status" value="1"/>
</dbReference>
<dbReference type="GO" id="GO:0006281">
    <property type="term" value="P:DNA repair"/>
    <property type="evidence" value="ECO:0007669"/>
    <property type="project" value="TreeGrafter"/>
</dbReference>
<feature type="region of interest" description="Lon protease binding" evidence="6">
    <location>
        <begin position="161"/>
        <end position="168"/>
    </location>
</feature>
<evidence type="ECO:0000256" key="1">
    <source>
        <dbReference type="ARBA" id="ARBA00022618"/>
    </source>
</evidence>
<dbReference type="SUPFAM" id="SSF52540">
    <property type="entry name" value="P-loop containing nucleoside triphosphate hydrolases"/>
    <property type="match status" value="1"/>
</dbReference>
<evidence type="ECO:0000256" key="6">
    <source>
        <dbReference type="HAMAP-Rule" id="MF_01179"/>
    </source>
</evidence>
<dbReference type="PATRIC" id="fig|1441930.4.peg.455"/>
<evidence type="ECO:0000256" key="4">
    <source>
        <dbReference type="ARBA" id="ARBA00023236"/>
    </source>
</evidence>
<comment type="subunit">
    <text evidence="6">Interacts with FtsZ.</text>
</comment>
<keyword evidence="1 6" id="KW-0132">Cell division</keyword>
<dbReference type="InterPro" id="IPR004596">
    <property type="entry name" value="Cell_div_suppressor_SulA"/>
</dbReference>
<evidence type="ECO:0000313" key="8">
    <source>
        <dbReference type="Proteomes" id="UP000019030"/>
    </source>
</evidence>
<dbReference type="Proteomes" id="UP000019030">
    <property type="component" value="Chromosome"/>
</dbReference>
<dbReference type="PANTHER" id="PTHR35369:SF4">
    <property type="entry name" value="CELL DIVISION INHIBITOR SULA"/>
    <property type="match status" value="1"/>
</dbReference>
<name>W0L996_9GAMM</name>
<evidence type="ECO:0000256" key="5">
    <source>
        <dbReference type="ARBA" id="ARBA00023306"/>
    </source>
</evidence>
<dbReference type="GO" id="GO:0051782">
    <property type="term" value="P:negative regulation of cell division"/>
    <property type="evidence" value="ECO:0007669"/>
    <property type="project" value="UniProtKB-UniRule"/>
</dbReference>
<dbReference type="KEGG" id="sfo:Z042_02220"/>
<dbReference type="HOGENOM" id="CLU_118972_1_0_6"/>
<dbReference type="OrthoDB" id="6464784at2"/>
<evidence type="ECO:0000256" key="2">
    <source>
        <dbReference type="ARBA" id="ARBA00022763"/>
    </source>
</evidence>
<keyword evidence="2 6" id="KW-0227">DNA damage</keyword>
<keyword evidence="4 6" id="KW-0742">SOS response</keyword>
<dbReference type="AlphaFoldDB" id="W0L996"/>
<dbReference type="HAMAP" id="MF_01179">
    <property type="entry name" value="SulA"/>
    <property type="match status" value="1"/>
</dbReference>
<keyword evidence="5 6" id="KW-0131">Cell cycle</keyword>
<dbReference type="RefSeq" id="WP_024913558.1">
    <property type="nucleotide sequence ID" value="NZ_CP007044.2"/>
</dbReference>
<dbReference type="Pfam" id="PF03846">
    <property type="entry name" value="SulA"/>
    <property type="match status" value="1"/>
</dbReference>
<comment type="induction">
    <text evidence="6">By DNA damage, as part of the SOS response.</text>
</comment>
<dbReference type="NCBIfam" id="TIGR00623">
    <property type="entry name" value="SOS_SulA_coli"/>
    <property type="match status" value="1"/>
</dbReference>
<reference evidence="7 8" key="1">
    <citation type="submission" date="2014-01" db="EMBL/GenBank/DDBJ databases">
        <title>Isolation of Serratia multitudinisentens RB-25 from Ex-Landfill site.</title>
        <authorList>
            <person name="Robson E.H.J."/>
        </authorList>
    </citation>
    <scope>NUCLEOTIDE SEQUENCE [LARGE SCALE GENOMIC DNA]</scope>
    <source>
        <strain evidence="7 8">RB-25</strain>
    </source>
</reference>
<reference evidence="7 8" key="2">
    <citation type="submission" date="2015-03" db="EMBL/GenBank/DDBJ databases">
        <authorList>
            <person name="Chan K.-G."/>
        </authorList>
    </citation>
    <scope>NUCLEOTIDE SEQUENCE [LARGE SCALE GENOMIC DNA]</scope>
    <source>
        <strain evidence="7 8">RB-25</strain>
    </source>
</reference>
<keyword evidence="8" id="KW-1185">Reference proteome</keyword>
<keyword evidence="3 6" id="KW-0717">Septation</keyword>
<evidence type="ECO:0000256" key="3">
    <source>
        <dbReference type="ARBA" id="ARBA00023210"/>
    </source>
</evidence>
<dbReference type="Gene3D" id="3.40.50.300">
    <property type="entry name" value="P-loop containing nucleotide triphosphate hydrolases"/>
    <property type="match status" value="1"/>
</dbReference>
<protein>
    <recommendedName>
        <fullName evidence="6">Cell division inhibitor SulA</fullName>
    </recommendedName>
</protein>
<dbReference type="GO" id="GO:0009432">
    <property type="term" value="P:SOS response"/>
    <property type="evidence" value="ECO:0007669"/>
    <property type="project" value="UniProtKB-UniRule"/>
</dbReference>
<dbReference type="InterPro" id="IPR027417">
    <property type="entry name" value="P-loop_NTPase"/>
</dbReference>
<dbReference type="EMBL" id="CP007044">
    <property type="protein sequence ID" value="AHG18570.1"/>
    <property type="molecule type" value="Genomic_DNA"/>
</dbReference>
<comment type="function">
    <text evidence="6">Component of the SOS system and an inhibitor of cell division. Accumulation of SulA causes rapid cessation of cell division and the appearance of long, non-septate filaments. In the presence of GTP, binds a polymerization-competent form of FtsZ in a 1:1 ratio, thus inhibiting FtsZ polymerization and therefore preventing it from participating in the assembly of the Z ring. This mechanism prevents the premature segregation of damaged DNA to daughter cells during cell division.</text>
</comment>
<feature type="site" description="Essential for degradation by Lon protease" evidence="6">
    <location>
        <position position="168"/>
    </location>
</feature>
<sequence length="168" mass="19094">MRTQSLYQPHFSHTSLATNEAIETSRSAKGSGLISELVYNEHQPAIIQLLVPLLQQLGMQSRWLLWLSPHQKLNKQWLLQAQLPVNKVIQLSQINPINSVEAMEKALLTGNYSAVLGWLPDLTEEDRLKLSQAAELGNAYGFIMRPQRDIEATQRHCSMLKIHSSLYH</sequence>
<dbReference type="InterPro" id="IPR047696">
    <property type="entry name" value="SulA_enterobact"/>
</dbReference>
<organism evidence="7 8">
    <name type="scientific">Chania multitudinisentens RB-25</name>
    <dbReference type="NCBI Taxonomy" id="1441930"/>
    <lineage>
        <taxon>Bacteria</taxon>
        <taxon>Pseudomonadati</taxon>
        <taxon>Pseudomonadota</taxon>
        <taxon>Gammaproteobacteria</taxon>
        <taxon>Enterobacterales</taxon>
        <taxon>Yersiniaceae</taxon>
        <taxon>Chania</taxon>
    </lineage>
</organism>
<comment type="similarity">
    <text evidence="6">Belongs to the SulA family.</text>
</comment>
<gene>
    <name evidence="6" type="primary">sulA</name>
    <name evidence="7" type="ORF">Z042_02220</name>
</gene>
<proteinExistence type="evidence at transcript level"/>